<feature type="region of interest" description="Disordered" evidence="1">
    <location>
        <begin position="1"/>
        <end position="62"/>
    </location>
</feature>
<evidence type="ECO:0000256" key="1">
    <source>
        <dbReference type="SAM" id="MobiDB-lite"/>
    </source>
</evidence>
<organism evidence="2 3">
    <name type="scientific">Brevibacterium metallidurans</name>
    <dbReference type="NCBI Taxonomy" id="1482676"/>
    <lineage>
        <taxon>Bacteria</taxon>
        <taxon>Bacillati</taxon>
        <taxon>Actinomycetota</taxon>
        <taxon>Actinomycetes</taxon>
        <taxon>Micrococcales</taxon>
        <taxon>Brevibacteriaceae</taxon>
        <taxon>Brevibacterium</taxon>
    </lineage>
</organism>
<gene>
    <name evidence="2" type="ORF">NCCP602_31820</name>
</gene>
<name>A0ABP3CBE7_9MICO</name>
<comment type="caution">
    <text evidence="2">The sequence shown here is derived from an EMBL/GenBank/DDBJ whole genome shotgun (WGS) entry which is preliminary data.</text>
</comment>
<evidence type="ECO:0000313" key="2">
    <source>
        <dbReference type="EMBL" id="GAA0037220.1"/>
    </source>
</evidence>
<sequence>MSESPAAMIERMSAALPNLGDSAPGPEEAAPASGAPVPAHEAAAAESGTDPLGPERFGWLGK</sequence>
<evidence type="ECO:0000313" key="3">
    <source>
        <dbReference type="Proteomes" id="UP001498238"/>
    </source>
</evidence>
<dbReference type="Proteomes" id="UP001498238">
    <property type="component" value="Unassembled WGS sequence"/>
</dbReference>
<keyword evidence="3" id="KW-1185">Reference proteome</keyword>
<accession>A0ABP3CBE7</accession>
<protein>
    <submittedName>
        <fullName evidence="2">Uncharacterized protein</fullName>
    </submittedName>
</protein>
<proteinExistence type="predicted"/>
<feature type="compositionally biased region" description="Low complexity" evidence="1">
    <location>
        <begin position="22"/>
        <end position="48"/>
    </location>
</feature>
<reference evidence="2 3" key="1">
    <citation type="submission" date="2024-01" db="EMBL/GenBank/DDBJ databases">
        <title>Characterization of antibiotic resistant novel bacterial strains and their environmental applications.</title>
        <authorList>
            <person name="Manzoor S."/>
            <person name="Abbas S."/>
            <person name="Arshad M."/>
            <person name="Ahmed I."/>
        </authorList>
    </citation>
    <scope>NUCLEOTIDE SEQUENCE [LARGE SCALE GENOMIC DNA]</scope>
    <source>
        <strain evidence="2 3">NCCP-602</strain>
    </source>
</reference>
<dbReference type="EMBL" id="BAAAAF010000019">
    <property type="protein sequence ID" value="GAA0037220.1"/>
    <property type="molecule type" value="Genomic_DNA"/>
</dbReference>